<keyword evidence="4" id="KW-0804">Transcription</keyword>
<dbReference type="InterPro" id="IPR000551">
    <property type="entry name" value="MerR-type_HTH_dom"/>
</dbReference>
<comment type="caution">
    <text evidence="6">The sequence shown here is derived from an EMBL/GenBank/DDBJ whole genome shotgun (WGS) entry which is preliminary data.</text>
</comment>
<dbReference type="Proteomes" id="UP000295632">
    <property type="component" value="Unassembled WGS sequence"/>
</dbReference>
<dbReference type="Pfam" id="PF00376">
    <property type="entry name" value="MerR"/>
    <property type="match status" value="1"/>
</dbReference>
<feature type="domain" description="HTH merR-type" evidence="5">
    <location>
        <begin position="1"/>
        <end position="43"/>
    </location>
</feature>
<dbReference type="PANTHER" id="PTHR30204">
    <property type="entry name" value="REDOX-CYCLING DRUG-SENSING TRANSCRIPTIONAL ACTIVATOR SOXR"/>
    <property type="match status" value="1"/>
</dbReference>
<organism evidence="6 7">
    <name type="scientific">Aureibacillus halotolerans</name>
    <dbReference type="NCBI Taxonomy" id="1508390"/>
    <lineage>
        <taxon>Bacteria</taxon>
        <taxon>Bacillati</taxon>
        <taxon>Bacillota</taxon>
        <taxon>Bacilli</taxon>
        <taxon>Bacillales</taxon>
        <taxon>Bacillaceae</taxon>
        <taxon>Aureibacillus</taxon>
    </lineage>
</organism>
<dbReference type="SMART" id="SM00422">
    <property type="entry name" value="HTH_MERR"/>
    <property type="match status" value="2"/>
</dbReference>
<dbReference type="PROSITE" id="PS50937">
    <property type="entry name" value="HTH_MERR_2"/>
    <property type="match status" value="2"/>
</dbReference>
<dbReference type="InterPro" id="IPR009061">
    <property type="entry name" value="DNA-bd_dom_put_sf"/>
</dbReference>
<sequence length="235" mass="26399">MGIRPIEIARKLGITTSALRHYESWGIVPPAKRLPNGYRVYTEVHEAYFTCLRTLLPGFGMDVAKEMLLHVRAGELTAALWALNESQAALAEDKRFAERTIHLLETDVLHHLEANDQKQWGSIGEVAEDTGVATSAIRHWEREGLLELPRNEENGYRIIENTHVRKILLIRTLRLTGQPLATIQHLLSEVDVDHIENASKIARESILFLDRMILHQLKGSAAVLALAKVLGLVDS</sequence>
<dbReference type="Gene3D" id="1.10.1660.10">
    <property type="match status" value="2"/>
</dbReference>
<dbReference type="SUPFAM" id="SSF46955">
    <property type="entry name" value="Putative DNA-binding domain"/>
    <property type="match status" value="2"/>
</dbReference>
<keyword evidence="7" id="KW-1185">Reference proteome</keyword>
<dbReference type="Pfam" id="PF13411">
    <property type="entry name" value="MerR_1"/>
    <property type="match status" value="1"/>
</dbReference>
<accession>A0A4R6UIL3</accession>
<evidence type="ECO:0000313" key="7">
    <source>
        <dbReference type="Proteomes" id="UP000295632"/>
    </source>
</evidence>
<evidence type="ECO:0000259" key="5">
    <source>
        <dbReference type="PROSITE" id="PS50937"/>
    </source>
</evidence>
<keyword evidence="2" id="KW-0805">Transcription regulation</keyword>
<protein>
    <submittedName>
        <fullName evidence="6">DNA-binding transcriptional MerR regulator</fullName>
    </submittedName>
</protein>
<dbReference type="PROSITE" id="PS00552">
    <property type="entry name" value="HTH_MERR_1"/>
    <property type="match status" value="1"/>
</dbReference>
<evidence type="ECO:0000256" key="1">
    <source>
        <dbReference type="ARBA" id="ARBA00022491"/>
    </source>
</evidence>
<proteinExistence type="predicted"/>
<dbReference type="AlphaFoldDB" id="A0A4R6UIL3"/>
<feature type="domain" description="HTH merR-type" evidence="5">
    <location>
        <begin position="122"/>
        <end position="189"/>
    </location>
</feature>
<dbReference type="OrthoDB" id="122388at2"/>
<dbReference type="RefSeq" id="WP_133578826.1">
    <property type="nucleotide sequence ID" value="NZ_SNYJ01000001.1"/>
</dbReference>
<keyword evidence="3 6" id="KW-0238">DNA-binding</keyword>
<dbReference type="InterPro" id="IPR047057">
    <property type="entry name" value="MerR_fam"/>
</dbReference>
<keyword evidence="1" id="KW-0678">Repressor</keyword>
<dbReference type="GO" id="GO:0003677">
    <property type="term" value="F:DNA binding"/>
    <property type="evidence" value="ECO:0007669"/>
    <property type="project" value="UniProtKB-KW"/>
</dbReference>
<dbReference type="PANTHER" id="PTHR30204:SF69">
    <property type="entry name" value="MERR-FAMILY TRANSCRIPTIONAL REGULATOR"/>
    <property type="match status" value="1"/>
</dbReference>
<gene>
    <name evidence="6" type="ORF">EV213_101446</name>
</gene>
<dbReference type="EMBL" id="SNYJ01000001">
    <property type="protein sequence ID" value="TDQ43014.1"/>
    <property type="molecule type" value="Genomic_DNA"/>
</dbReference>
<evidence type="ECO:0000256" key="3">
    <source>
        <dbReference type="ARBA" id="ARBA00023125"/>
    </source>
</evidence>
<dbReference type="GO" id="GO:0003700">
    <property type="term" value="F:DNA-binding transcription factor activity"/>
    <property type="evidence" value="ECO:0007669"/>
    <property type="project" value="InterPro"/>
</dbReference>
<name>A0A4R6UIL3_9BACI</name>
<reference evidence="6 7" key="1">
    <citation type="submission" date="2019-03" db="EMBL/GenBank/DDBJ databases">
        <title>Genomic Encyclopedia of Type Strains, Phase IV (KMG-IV): sequencing the most valuable type-strain genomes for metagenomic binning, comparative biology and taxonomic classification.</title>
        <authorList>
            <person name="Goeker M."/>
        </authorList>
    </citation>
    <scope>NUCLEOTIDE SEQUENCE [LARGE SCALE GENOMIC DNA]</scope>
    <source>
        <strain evidence="6 7">DSM 28697</strain>
    </source>
</reference>
<evidence type="ECO:0000256" key="4">
    <source>
        <dbReference type="ARBA" id="ARBA00023163"/>
    </source>
</evidence>
<evidence type="ECO:0000256" key="2">
    <source>
        <dbReference type="ARBA" id="ARBA00023015"/>
    </source>
</evidence>
<evidence type="ECO:0000313" key="6">
    <source>
        <dbReference type="EMBL" id="TDQ43014.1"/>
    </source>
</evidence>